<dbReference type="CDD" id="cd05283">
    <property type="entry name" value="CAD1"/>
    <property type="match status" value="1"/>
</dbReference>
<dbReference type="InterPro" id="IPR013154">
    <property type="entry name" value="ADH-like_N"/>
</dbReference>
<dbReference type="InterPro" id="IPR047109">
    <property type="entry name" value="CAD-like"/>
</dbReference>
<comment type="caution">
    <text evidence="7">The sequence shown here is derived from an EMBL/GenBank/DDBJ whole genome shotgun (WGS) entry which is preliminary data.</text>
</comment>
<dbReference type="PANTHER" id="PTHR42683">
    <property type="entry name" value="ALDEHYDE REDUCTASE"/>
    <property type="match status" value="1"/>
</dbReference>
<evidence type="ECO:0000256" key="5">
    <source>
        <dbReference type="RuleBase" id="RU361277"/>
    </source>
</evidence>
<keyword evidence="3 5" id="KW-0862">Zinc</keyword>
<evidence type="ECO:0000256" key="1">
    <source>
        <dbReference type="ARBA" id="ARBA00001947"/>
    </source>
</evidence>
<dbReference type="InterPro" id="IPR020843">
    <property type="entry name" value="ER"/>
</dbReference>
<dbReference type="InterPro" id="IPR013149">
    <property type="entry name" value="ADH-like_C"/>
</dbReference>
<keyword evidence="2 5" id="KW-0479">Metal-binding</keyword>
<protein>
    <submittedName>
        <fullName evidence="7">Polyketide synthase enoylreductase</fullName>
    </submittedName>
</protein>
<dbReference type="Gene3D" id="3.90.180.10">
    <property type="entry name" value="Medium-chain alcohol dehydrogenases, catalytic domain"/>
    <property type="match status" value="1"/>
</dbReference>
<keyword evidence="4" id="KW-0560">Oxidoreductase</keyword>
<dbReference type="PROSITE" id="PS00059">
    <property type="entry name" value="ADH_ZINC"/>
    <property type="match status" value="1"/>
</dbReference>
<dbReference type="InterPro" id="IPR002328">
    <property type="entry name" value="ADH_Zn_CS"/>
</dbReference>
<dbReference type="EMBL" id="BAAFSV010000002">
    <property type="protein sequence ID" value="GAB1312591.1"/>
    <property type="molecule type" value="Genomic_DNA"/>
</dbReference>
<proteinExistence type="inferred from homology"/>
<evidence type="ECO:0000256" key="4">
    <source>
        <dbReference type="ARBA" id="ARBA00023002"/>
    </source>
</evidence>
<dbReference type="Proteomes" id="UP001628179">
    <property type="component" value="Unassembled WGS sequence"/>
</dbReference>
<dbReference type="Gene3D" id="3.40.50.720">
    <property type="entry name" value="NAD(P)-binding Rossmann-like Domain"/>
    <property type="match status" value="1"/>
</dbReference>
<comment type="cofactor">
    <cofactor evidence="1 5">
        <name>Zn(2+)</name>
        <dbReference type="ChEBI" id="CHEBI:29105"/>
    </cofactor>
</comment>
<dbReference type="InterPro" id="IPR011032">
    <property type="entry name" value="GroES-like_sf"/>
</dbReference>
<evidence type="ECO:0000256" key="2">
    <source>
        <dbReference type="ARBA" id="ARBA00022723"/>
    </source>
</evidence>
<evidence type="ECO:0000256" key="3">
    <source>
        <dbReference type="ARBA" id="ARBA00022833"/>
    </source>
</evidence>
<evidence type="ECO:0000313" key="7">
    <source>
        <dbReference type="EMBL" id="GAB1312591.1"/>
    </source>
</evidence>
<gene>
    <name evidence="7" type="ORF">MFIFM68171_02801</name>
</gene>
<name>A0ABQ0G496_9PEZI</name>
<comment type="similarity">
    <text evidence="5">Belongs to the zinc-containing alcohol dehydrogenase family.</text>
</comment>
<dbReference type="SUPFAM" id="SSF51735">
    <property type="entry name" value="NAD(P)-binding Rossmann-fold domains"/>
    <property type="match status" value="1"/>
</dbReference>
<organism evidence="7 8">
    <name type="scientific">Madurella fahalii</name>
    <dbReference type="NCBI Taxonomy" id="1157608"/>
    <lineage>
        <taxon>Eukaryota</taxon>
        <taxon>Fungi</taxon>
        <taxon>Dikarya</taxon>
        <taxon>Ascomycota</taxon>
        <taxon>Pezizomycotina</taxon>
        <taxon>Sordariomycetes</taxon>
        <taxon>Sordariomycetidae</taxon>
        <taxon>Sordariales</taxon>
        <taxon>Sordariales incertae sedis</taxon>
        <taxon>Madurella</taxon>
    </lineage>
</organism>
<keyword evidence="8" id="KW-1185">Reference proteome</keyword>
<dbReference type="Pfam" id="PF00107">
    <property type="entry name" value="ADH_zinc_N"/>
    <property type="match status" value="1"/>
</dbReference>
<accession>A0ABQ0G496</accession>
<dbReference type="InterPro" id="IPR036291">
    <property type="entry name" value="NAD(P)-bd_dom_sf"/>
</dbReference>
<dbReference type="SMART" id="SM00829">
    <property type="entry name" value="PKS_ER"/>
    <property type="match status" value="1"/>
</dbReference>
<dbReference type="Pfam" id="PF08240">
    <property type="entry name" value="ADH_N"/>
    <property type="match status" value="1"/>
</dbReference>
<dbReference type="SUPFAM" id="SSF50129">
    <property type="entry name" value="GroES-like"/>
    <property type="match status" value="1"/>
</dbReference>
<sequence length="371" mass="39814">MPATDYKFEGWLGHDPSAAQGNMRRGEYEPKPWEETDVDIKISHCGICGSDLHTLRSGWGPTNYPCCVGHEIVGTVVRVGSKAEGGLKVGDRVGVGAQSDSCLGRKGDCEACASGLENYCQVRHVGTYNGTYLNGGKSYGGYALYNRSPSHFVVKIPEGISSAAAAPMLCGGVTTYTPLKHHGTGPGKTVGIIGLGGLGHFGVMWAKALNADKVVVISRTSAKKEDALKMGADDFIATVEDAGWAKRHASSLDLIVCTVSSSTMPLMQYLALLRFDGTFVQVGAPEDGLPTIQQFPLLFKRLKITGSLIGSPADIREMLQLAADKKVKPWIEEIPMKEANRAIVDMEAGKPRYRYVLYNQTEGDSQIKAGL</sequence>
<evidence type="ECO:0000313" key="8">
    <source>
        <dbReference type="Proteomes" id="UP001628179"/>
    </source>
</evidence>
<reference evidence="7 8" key="1">
    <citation type="submission" date="2024-09" db="EMBL/GenBank/DDBJ databases">
        <title>Itraconazole resistance in Madurella fahalii resulting from another homologue of gene encoding cytochrome P450 14-alpha sterol demethylase (CYP51).</title>
        <authorList>
            <person name="Yoshioka I."/>
            <person name="Fahal A.H."/>
            <person name="Kaneko S."/>
            <person name="Yaguchi T."/>
        </authorList>
    </citation>
    <scope>NUCLEOTIDE SEQUENCE [LARGE SCALE GENOMIC DNA]</scope>
    <source>
        <strain evidence="7 8">IFM 68171</strain>
    </source>
</reference>
<dbReference type="GeneID" id="98173546"/>
<feature type="domain" description="Enoyl reductase (ER)" evidence="6">
    <location>
        <begin position="21"/>
        <end position="357"/>
    </location>
</feature>
<dbReference type="RefSeq" id="XP_070914324.1">
    <property type="nucleotide sequence ID" value="XM_071058223.1"/>
</dbReference>
<evidence type="ECO:0000259" key="6">
    <source>
        <dbReference type="SMART" id="SM00829"/>
    </source>
</evidence>